<accession>A0A087T819</accession>
<sequence length="161" mass="18122">MGFRSAHKEDIGATTSELVYGKTIRLPGEFFNPTPMDASPKQFVEDLKSHFASVRPTTTSSQGQRTCFIHPRLHESTHVFVRHDGVRKPLQDPYDGPFKVLERRDKTFDVEIKGNKQTISIDRLKPAFVTMGSSQVASKSVKKPSDICITCSGRLIRPPHR</sequence>
<evidence type="ECO:0000313" key="2">
    <source>
        <dbReference type="Proteomes" id="UP000054359"/>
    </source>
</evidence>
<organism evidence="1 2">
    <name type="scientific">Stegodyphus mimosarum</name>
    <name type="common">African social velvet spider</name>
    <dbReference type="NCBI Taxonomy" id="407821"/>
    <lineage>
        <taxon>Eukaryota</taxon>
        <taxon>Metazoa</taxon>
        <taxon>Ecdysozoa</taxon>
        <taxon>Arthropoda</taxon>
        <taxon>Chelicerata</taxon>
        <taxon>Arachnida</taxon>
        <taxon>Araneae</taxon>
        <taxon>Araneomorphae</taxon>
        <taxon>Entelegynae</taxon>
        <taxon>Eresoidea</taxon>
        <taxon>Eresidae</taxon>
        <taxon>Stegodyphus</taxon>
    </lineage>
</organism>
<gene>
    <name evidence="1" type="ORF">X975_11147</name>
</gene>
<dbReference type="OrthoDB" id="6434010at2759"/>
<dbReference type="Proteomes" id="UP000054359">
    <property type="component" value="Unassembled WGS sequence"/>
</dbReference>
<proteinExistence type="predicted"/>
<dbReference type="PANTHER" id="PTHR38681">
    <property type="entry name" value="RETROVIRUS-RELATED POL POLYPROTEIN FROM TRANSPOSON 412-LIKE PROTEIN-RELATED"/>
    <property type="match status" value="1"/>
</dbReference>
<dbReference type="EMBL" id="KK113883">
    <property type="protein sequence ID" value="KFM61258.1"/>
    <property type="molecule type" value="Genomic_DNA"/>
</dbReference>
<dbReference type="STRING" id="407821.A0A087T819"/>
<reference evidence="1 2" key="1">
    <citation type="submission" date="2013-11" db="EMBL/GenBank/DDBJ databases">
        <title>Genome sequencing of Stegodyphus mimosarum.</title>
        <authorList>
            <person name="Bechsgaard J."/>
        </authorList>
    </citation>
    <scope>NUCLEOTIDE SEQUENCE [LARGE SCALE GENOMIC DNA]</scope>
</reference>
<evidence type="ECO:0000313" key="1">
    <source>
        <dbReference type="EMBL" id="KFM61258.1"/>
    </source>
</evidence>
<dbReference type="OMA" id="FRSCKIS"/>
<name>A0A087T819_STEMI</name>
<feature type="non-terminal residue" evidence="1">
    <location>
        <position position="161"/>
    </location>
</feature>
<dbReference type="PANTHER" id="PTHR38681:SF1">
    <property type="entry name" value="RETROVIRUS-RELATED POL POLYPROTEIN FROM TRANSPOSON 412-LIKE PROTEIN"/>
    <property type="match status" value="1"/>
</dbReference>
<keyword evidence="2" id="KW-1185">Reference proteome</keyword>
<dbReference type="AlphaFoldDB" id="A0A087T819"/>
<protein>
    <submittedName>
        <fullName evidence="1">Uncharacterized protein</fullName>
    </submittedName>
</protein>